<dbReference type="InterPro" id="IPR039261">
    <property type="entry name" value="FNR_nucleotide-bd"/>
</dbReference>
<name>A0ABR1GT85_9HYPO</name>
<sequence length="253" mass="27267">MGPPTIWTLESSHRLTPRISLHSFSNTDLSNIALLPSGKVTLQFPPNLDPITTLSEDERRLVFTPCRATHDASGRLSSFAFLASNGRVAGLIGLPRQLTARLVDVGDGFPSAVLSSRVCVAGGTGIACFLALGDTRNATLVWSIRGDDFAIVESFLATKMLDVGRWSSVRVFVTPGEDVDGLAGGKPAAWWQARFETLRAGGLELRLGRMAQRDLDALLGEGSGDVLFCGSKALEWQVKMWSLGRAVVHCTER</sequence>
<protein>
    <recommendedName>
        <fullName evidence="3">FAD-binding FR-type domain-containing protein</fullName>
    </recommendedName>
</protein>
<reference evidence="1 2" key="1">
    <citation type="journal article" date="2025" name="Microbiol. Resour. Announc.">
        <title>Draft genome sequences for Neonectria magnoliae and Neonectria punicea, canker pathogens of Liriodendron tulipifera and Acer saccharum in West Virginia.</title>
        <authorList>
            <person name="Petronek H.M."/>
            <person name="Kasson M.T."/>
            <person name="Metheny A.M."/>
            <person name="Stauder C.M."/>
            <person name="Lovett B."/>
            <person name="Lynch S.C."/>
            <person name="Garnas J.R."/>
            <person name="Kasson L.R."/>
            <person name="Stajich J.E."/>
        </authorList>
    </citation>
    <scope>NUCLEOTIDE SEQUENCE [LARGE SCALE GENOMIC DNA]</scope>
    <source>
        <strain evidence="1 2">NRRL 64653</strain>
    </source>
</reference>
<dbReference type="EMBL" id="JAZAVJ010000176">
    <property type="protein sequence ID" value="KAK7408705.1"/>
    <property type="molecule type" value="Genomic_DNA"/>
</dbReference>
<evidence type="ECO:0000313" key="2">
    <source>
        <dbReference type="Proteomes" id="UP001498476"/>
    </source>
</evidence>
<dbReference type="SUPFAM" id="SSF52343">
    <property type="entry name" value="Ferredoxin reductase-like, C-terminal NADP-linked domain"/>
    <property type="match status" value="1"/>
</dbReference>
<accession>A0ABR1GT85</accession>
<proteinExistence type="predicted"/>
<evidence type="ECO:0008006" key="3">
    <source>
        <dbReference type="Google" id="ProtNLM"/>
    </source>
</evidence>
<keyword evidence="2" id="KW-1185">Reference proteome</keyword>
<comment type="caution">
    <text evidence="1">The sequence shown here is derived from an EMBL/GenBank/DDBJ whole genome shotgun (WGS) entry which is preliminary data.</text>
</comment>
<evidence type="ECO:0000313" key="1">
    <source>
        <dbReference type="EMBL" id="KAK7408705.1"/>
    </source>
</evidence>
<organism evidence="1 2">
    <name type="scientific">Neonectria punicea</name>
    <dbReference type="NCBI Taxonomy" id="979145"/>
    <lineage>
        <taxon>Eukaryota</taxon>
        <taxon>Fungi</taxon>
        <taxon>Dikarya</taxon>
        <taxon>Ascomycota</taxon>
        <taxon>Pezizomycotina</taxon>
        <taxon>Sordariomycetes</taxon>
        <taxon>Hypocreomycetidae</taxon>
        <taxon>Hypocreales</taxon>
        <taxon>Nectriaceae</taxon>
        <taxon>Neonectria</taxon>
    </lineage>
</organism>
<gene>
    <name evidence="1" type="ORF">QQX98_009121</name>
</gene>
<dbReference type="Proteomes" id="UP001498476">
    <property type="component" value="Unassembled WGS sequence"/>
</dbReference>